<dbReference type="PANTHER" id="PTHR46648">
    <property type="entry name" value="HIT FAMILY PROTEIN 1"/>
    <property type="match status" value="1"/>
</dbReference>
<protein>
    <submittedName>
        <fullName evidence="3">HIT domain-containing protein</fullName>
    </submittedName>
</protein>
<gene>
    <name evidence="3" type="ORF">RQC66_42145</name>
</gene>
<reference evidence="4" key="1">
    <citation type="submission" date="2023-07" db="EMBL/GenBank/DDBJ databases">
        <title>Draft genome sequence of the endophytic actinobacterium Streptomyces justiciae WPN32, a potential antibiotic producer.</title>
        <authorList>
            <person name="Yasawong M."/>
            <person name="Pana W."/>
            <person name="Ganta P."/>
            <person name="Santapan N."/>
            <person name="Songngamsuk T."/>
            <person name="Phatcharaharikarn M."/>
            <person name="Kerdtoob S."/>
            <person name="Nantapong N."/>
        </authorList>
    </citation>
    <scope>NUCLEOTIDE SEQUENCE [LARGE SCALE GENOMIC DNA]</scope>
    <source>
        <strain evidence="4">WPN32</strain>
    </source>
</reference>
<feature type="compositionally biased region" description="Low complexity" evidence="1">
    <location>
        <begin position="107"/>
        <end position="123"/>
    </location>
</feature>
<dbReference type="SUPFAM" id="SSF54197">
    <property type="entry name" value="HIT-like"/>
    <property type="match status" value="1"/>
</dbReference>
<sequence length="151" mass="16408">MDVEAYAARTRSGPCLVCAFLAGHPDYPHEKVYEDEDHVAFLDRWPTVRGKVLVAPKAHIEHVVRDPVEAAHLRLMQVVREVALAGSGHPAHPPSPLGQEPPPHPDFAPSSPRPQQQGSPSQPLLRRSSDSSDIQVKQVPGRHVVAGTLPA</sequence>
<dbReference type="EMBL" id="JAVTLL010000047">
    <property type="protein sequence ID" value="MDT7847340.1"/>
    <property type="molecule type" value="Genomic_DNA"/>
</dbReference>
<feature type="region of interest" description="Disordered" evidence="1">
    <location>
        <begin position="85"/>
        <end position="151"/>
    </location>
</feature>
<feature type="domain" description="HIT" evidence="2">
    <location>
        <begin position="27"/>
        <end position="83"/>
    </location>
</feature>
<evidence type="ECO:0000256" key="1">
    <source>
        <dbReference type="SAM" id="MobiDB-lite"/>
    </source>
</evidence>
<dbReference type="PANTHER" id="PTHR46648:SF1">
    <property type="entry name" value="ADENOSINE 5'-MONOPHOSPHORAMIDASE HNT1"/>
    <property type="match status" value="1"/>
</dbReference>
<evidence type="ECO:0000313" key="3">
    <source>
        <dbReference type="EMBL" id="MDT7847340.1"/>
    </source>
</evidence>
<feature type="compositionally biased region" description="Pro residues" evidence="1">
    <location>
        <begin position="91"/>
        <end position="106"/>
    </location>
</feature>
<dbReference type="Proteomes" id="UP001257948">
    <property type="component" value="Unassembled WGS sequence"/>
</dbReference>
<dbReference type="Gene3D" id="3.30.428.10">
    <property type="entry name" value="HIT-like"/>
    <property type="match status" value="1"/>
</dbReference>
<accession>A0ABU3M751</accession>
<proteinExistence type="predicted"/>
<dbReference type="Pfam" id="PF01230">
    <property type="entry name" value="HIT"/>
    <property type="match status" value="1"/>
</dbReference>
<evidence type="ECO:0000259" key="2">
    <source>
        <dbReference type="Pfam" id="PF01230"/>
    </source>
</evidence>
<dbReference type="RefSeq" id="WP_314207535.1">
    <property type="nucleotide sequence ID" value="NZ_JAVTLL010000047.1"/>
</dbReference>
<comment type="caution">
    <text evidence="3">The sequence shown here is derived from an EMBL/GenBank/DDBJ whole genome shotgun (WGS) entry which is preliminary data.</text>
</comment>
<dbReference type="InterPro" id="IPR011146">
    <property type="entry name" value="HIT-like"/>
</dbReference>
<keyword evidence="4" id="KW-1185">Reference proteome</keyword>
<dbReference type="InterPro" id="IPR001310">
    <property type="entry name" value="Histidine_triad_HIT"/>
</dbReference>
<dbReference type="InterPro" id="IPR036265">
    <property type="entry name" value="HIT-like_sf"/>
</dbReference>
<name>A0ABU3M751_9ACTN</name>
<evidence type="ECO:0000313" key="4">
    <source>
        <dbReference type="Proteomes" id="UP001257948"/>
    </source>
</evidence>
<organism evidence="3 4">
    <name type="scientific">Streptomyces justiciae</name>
    <dbReference type="NCBI Taxonomy" id="2780140"/>
    <lineage>
        <taxon>Bacteria</taxon>
        <taxon>Bacillati</taxon>
        <taxon>Actinomycetota</taxon>
        <taxon>Actinomycetes</taxon>
        <taxon>Kitasatosporales</taxon>
        <taxon>Streptomycetaceae</taxon>
        <taxon>Streptomyces</taxon>
    </lineage>
</organism>